<dbReference type="Proteomes" id="UP000654918">
    <property type="component" value="Unassembled WGS sequence"/>
</dbReference>
<keyword evidence="1" id="KW-0472">Membrane</keyword>
<feature type="signal peptide" evidence="2">
    <location>
        <begin position="1"/>
        <end position="19"/>
    </location>
</feature>
<name>A0A8H6K732_9PEZI</name>
<keyword evidence="4" id="KW-1185">Reference proteome</keyword>
<feature type="chain" id="PRO_5034503798" description="Integral membrane protein" evidence="2">
    <location>
        <begin position="20"/>
        <end position="153"/>
    </location>
</feature>
<reference evidence="3" key="1">
    <citation type="journal article" date="2020" name="Phytopathology">
        <title>Genome Sequence Resources of Colletotrichum truncatum, C. plurivorum, C. musicola, and C. sojae: Four Species Pathogenic to Soybean (Glycine max).</title>
        <authorList>
            <person name="Rogerio F."/>
            <person name="Boufleur T.R."/>
            <person name="Ciampi-Guillardi M."/>
            <person name="Sukno S.A."/>
            <person name="Thon M.R."/>
            <person name="Massola Junior N.S."/>
            <person name="Baroncelli R."/>
        </authorList>
    </citation>
    <scope>NUCLEOTIDE SEQUENCE</scope>
    <source>
        <strain evidence="3">LFN00145</strain>
    </source>
</reference>
<evidence type="ECO:0000313" key="4">
    <source>
        <dbReference type="Proteomes" id="UP000654918"/>
    </source>
</evidence>
<dbReference type="EMBL" id="WIGO01000163">
    <property type="protein sequence ID" value="KAF6825955.1"/>
    <property type="molecule type" value="Genomic_DNA"/>
</dbReference>
<accession>A0A8H6K732</accession>
<proteinExistence type="predicted"/>
<comment type="caution">
    <text evidence="3">The sequence shown here is derived from an EMBL/GenBank/DDBJ whole genome shotgun (WGS) entry which is preliminary data.</text>
</comment>
<evidence type="ECO:0008006" key="5">
    <source>
        <dbReference type="Google" id="ProtNLM"/>
    </source>
</evidence>
<protein>
    <recommendedName>
        <fullName evidence="5">Integral membrane protein</fullName>
    </recommendedName>
</protein>
<keyword evidence="1" id="KW-0812">Transmembrane</keyword>
<organism evidence="3 4">
    <name type="scientific">Colletotrichum plurivorum</name>
    <dbReference type="NCBI Taxonomy" id="2175906"/>
    <lineage>
        <taxon>Eukaryota</taxon>
        <taxon>Fungi</taxon>
        <taxon>Dikarya</taxon>
        <taxon>Ascomycota</taxon>
        <taxon>Pezizomycotina</taxon>
        <taxon>Sordariomycetes</taxon>
        <taxon>Hypocreomycetidae</taxon>
        <taxon>Glomerellales</taxon>
        <taxon>Glomerellaceae</taxon>
        <taxon>Colletotrichum</taxon>
        <taxon>Colletotrichum orchidearum species complex</taxon>
    </lineage>
</organism>
<keyword evidence="2" id="KW-0732">Signal</keyword>
<keyword evidence="1" id="KW-1133">Transmembrane helix</keyword>
<dbReference type="AlphaFoldDB" id="A0A8H6K732"/>
<evidence type="ECO:0000256" key="1">
    <source>
        <dbReference type="SAM" id="Phobius"/>
    </source>
</evidence>
<sequence length="153" mass="16653">MAFPTNVLSLLITAVSVYALAHSADSIPRLLKYEEKAKKAAEWSRTAEKTLWDVRYTVGTGFVGCILSAISGLAFCVLVPRGVGTFTVGWPVMLAAGLTYGHQYMRSFWANKPKVPLMTDFNEAISDSMMVQDLMNPLAGAWGLVAFCKIVGL</sequence>
<feature type="transmembrane region" description="Helical" evidence="1">
    <location>
        <begin position="56"/>
        <end position="79"/>
    </location>
</feature>
<evidence type="ECO:0000256" key="2">
    <source>
        <dbReference type="SAM" id="SignalP"/>
    </source>
</evidence>
<evidence type="ECO:0000313" key="3">
    <source>
        <dbReference type="EMBL" id="KAF6825955.1"/>
    </source>
</evidence>
<gene>
    <name evidence="3" type="ORF">CPLU01_09947</name>
</gene>